<organism evidence="1">
    <name type="scientific">uncultured Caudovirales phage</name>
    <dbReference type="NCBI Taxonomy" id="2100421"/>
    <lineage>
        <taxon>Viruses</taxon>
        <taxon>Duplodnaviria</taxon>
        <taxon>Heunggongvirae</taxon>
        <taxon>Uroviricota</taxon>
        <taxon>Caudoviricetes</taxon>
        <taxon>Peduoviridae</taxon>
        <taxon>Maltschvirus</taxon>
        <taxon>Maltschvirus maltsch</taxon>
    </lineage>
</organism>
<gene>
    <name evidence="1" type="ORF">UFOVP783_98</name>
</gene>
<name>A0A6J5P008_9CAUD</name>
<protein>
    <submittedName>
        <fullName evidence="1">Uncharacterized protein</fullName>
    </submittedName>
</protein>
<dbReference type="EMBL" id="LR796738">
    <property type="protein sequence ID" value="CAB4162698.1"/>
    <property type="molecule type" value="Genomic_DNA"/>
</dbReference>
<proteinExistence type="predicted"/>
<accession>A0A6J5P008</accession>
<sequence>MRPFPKFYAEDTLAPSGQGHCLLPLTSVCELLRITIDTDTEGSDNPEERCKVMRVLPLRQIVARSRPGECPWEWLRRTNLLRIAEARWKGHTSAAQRARLKRPV</sequence>
<evidence type="ECO:0000313" key="1">
    <source>
        <dbReference type="EMBL" id="CAB4162698.1"/>
    </source>
</evidence>
<reference evidence="1" key="1">
    <citation type="submission" date="2020-04" db="EMBL/GenBank/DDBJ databases">
        <authorList>
            <person name="Chiriac C."/>
            <person name="Salcher M."/>
            <person name="Ghai R."/>
            <person name="Kavagutti S V."/>
        </authorList>
    </citation>
    <scope>NUCLEOTIDE SEQUENCE</scope>
</reference>